<dbReference type="KEGG" id="cyz:C3B44_08815"/>
<feature type="transmembrane region" description="Helical" evidence="5">
    <location>
        <begin position="27"/>
        <end position="59"/>
    </location>
</feature>
<feature type="transmembrane region" description="Helical" evidence="5">
    <location>
        <begin position="359"/>
        <end position="389"/>
    </location>
</feature>
<dbReference type="AlphaFoldDB" id="A0A2U1T945"/>
<evidence type="ECO:0000256" key="4">
    <source>
        <dbReference type="ARBA" id="ARBA00023136"/>
    </source>
</evidence>
<comment type="subcellular location">
    <subcellularLocation>
        <location evidence="1">Membrane</location>
        <topology evidence="1">Multi-pass membrane protein</topology>
    </subcellularLocation>
</comment>
<keyword evidence="4 5" id="KW-0472">Membrane</keyword>
<keyword evidence="3 5" id="KW-1133">Transmembrane helix</keyword>
<dbReference type="Pfam" id="PF13515">
    <property type="entry name" value="FUSC_2"/>
    <property type="match status" value="1"/>
</dbReference>
<dbReference type="InterPro" id="IPR049453">
    <property type="entry name" value="Memb_transporter_dom"/>
</dbReference>
<protein>
    <submittedName>
        <fullName evidence="7">FUSC family protein</fullName>
    </submittedName>
</protein>
<evidence type="ECO:0000256" key="3">
    <source>
        <dbReference type="ARBA" id="ARBA00022989"/>
    </source>
</evidence>
<sequence length="568" mass="61132">MPQRPNPWQLLTAFHPSAPRWPGALRAALAIFLPGAAALLLGFDNVMLLIAAGGCTVIYGEGHPYRARWRVMVIAGGLLTLGTTGGAFVGSTAWEQIDTGATLWWLLLPALYCTAMATVGAFVQNALHLRPPGAFFIVMVSGGATMVARLGINPIEVGLWASIGAATGVLLGIAPALFDAHAPERRAVINLDKAVADFEAAEEPTLSQRHQAADALAAAWEALGDAGVIHAGSIAKPELTYLVTRTRESQLRLARRTAELGMNLSDTDRLTDSPSLVDPSRAAIPHTRPSNSYRIYRSLDPNSHSMITAQKVMIASLAAAVIGIAFGFTRPDWAIVSALLTLQWGPNRWSGQIRGLRRVIGSLLGIGVFAAFHLMGLSGWGLLIALAICQFGAEFFVVKNYALCVIFTTPLALLLGNSVTDPLGEVVVSRTVEVLLSVVFASLALWFWAPRSDGRNHAGLVVRAFGQMGDLLRALTTTSPEGATRQRRDLQYELLSERAAILALAEVDRAEAARRWDDHLLIQRTGYAMLDYCNAHNDRELSFAELVSLAEALRDARKALSTKRSLPA</sequence>
<accession>A0A2U1T945</accession>
<feature type="transmembrane region" description="Helical" evidence="5">
    <location>
        <begin position="158"/>
        <end position="178"/>
    </location>
</feature>
<reference evidence="8" key="1">
    <citation type="submission" date="2018-04" db="EMBL/GenBank/DDBJ databases">
        <authorList>
            <person name="Liu S."/>
            <person name="Wang Z."/>
            <person name="Li J."/>
        </authorList>
    </citation>
    <scope>NUCLEOTIDE SEQUENCE [LARGE SCALE GENOMIC DNA]</scope>
    <source>
        <strain evidence="8">2189</strain>
    </source>
</reference>
<dbReference type="OrthoDB" id="4989419at2"/>
<name>A0A2U1T945_9CORY</name>
<evidence type="ECO:0000313" key="8">
    <source>
        <dbReference type="Proteomes" id="UP000244989"/>
    </source>
</evidence>
<evidence type="ECO:0000256" key="2">
    <source>
        <dbReference type="ARBA" id="ARBA00022692"/>
    </source>
</evidence>
<feature type="domain" description="Integral membrane bound transporter" evidence="6">
    <location>
        <begin position="319"/>
        <end position="442"/>
    </location>
</feature>
<evidence type="ECO:0000259" key="6">
    <source>
        <dbReference type="Pfam" id="PF13515"/>
    </source>
</evidence>
<feature type="transmembrane region" description="Helical" evidence="5">
    <location>
        <begin position="71"/>
        <end position="91"/>
    </location>
</feature>
<dbReference type="GO" id="GO:0016020">
    <property type="term" value="C:membrane"/>
    <property type="evidence" value="ECO:0007669"/>
    <property type="project" value="UniProtKB-SubCell"/>
</dbReference>
<feature type="transmembrane region" description="Helical" evidence="5">
    <location>
        <begin position="401"/>
        <end position="419"/>
    </location>
</feature>
<keyword evidence="8" id="KW-1185">Reference proteome</keyword>
<feature type="transmembrane region" description="Helical" evidence="5">
    <location>
        <begin position="431"/>
        <end position="449"/>
    </location>
</feature>
<feature type="transmembrane region" description="Helical" evidence="5">
    <location>
        <begin position="135"/>
        <end position="152"/>
    </location>
</feature>
<feature type="transmembrane region" description="Helical" evidence="5">
    <location>
        <begin position="312"/>
        <end position="329"/>
    </location>
</feature>
<keyword evidence="2 5" id="KW-0812">Transmembrane</keyword>
<comment type="caution">
    <text evidence="7">The sequence shown here is derived from an EMBL/GenBank/DDBJ whole genome shotgun (WGS) entry which is preliminary data.</text>
</comment>
<proteinExistence type="predicted"/>
<feature type="transmembrane region" description="Helical" evidence="5">
    <location>
        <begin position="103"/>
        <end position="123"/>
    </location>
</feature>
<dbReference type="Proteomes" id="UP000244989">
    <property type="component" value="Unassembled WGS sequence"/>
</dbReference>
<dbReference type="EMBL" id="QEEZ01000003">
    <property type="protein sequence ID" value="PWC02526.1"/>
    <property type="molecule type" value="Genomic_DNA"/>
</dbReference>
<organism evidence="7 8">
    <name type="scientific">Corynebacterium yudongzhengii</name>
    <dbReference type="NCBI Taxonomy" id="2080740"/>
    <lineage>
        <taxon>Bacteria</taxon>
        <taxon>Bacillati</taxon>
        <taxon>Actinomycetota</taxon>
        <taxon>Actinomycetes</taxon>
        <taxon>Mycobacteriales</taxon>
        <taxon>Corynebacteriaceae</taxon>
        <taxon>Corynebacterium</taxon>
    </lineage>
</organism>
<gene>
    <name evidence="7" type="ORF">DF222_02455</name>
</gene>
<evidence type="ECO:0000313" key="7">
    <source>
        <dbReference type="EMBL" id="PWC02526.1"/>
    </source>
</evidence>
<evidence type="ECO:0000256" key="5">
    <source>
        <dbReference type="SAM" id="Phobius"/>
    </source>
</evidence>
<evidence type="ECO:0000256" key="1">
    <source>
        <dbReference type="ARBA" id="ARBA00004141"/>
    </source>
</evidence>